<reference evidence="2 3" key="1">
    <citation type="submission" date="2020-01" db="EMBL/GenBank/DDBJ databases">
        <title>Whole genome sequence of Heliobacterium gestii DSM 11169.</title>
        <authorList>
            <person name="Kyndt J.A."/>
            <person name="Meyer T.E."/>
        </authorList>
    </citation>
    <scope>NUCLEOTIDE SEQUENCE [LARGE SCALE GENOMIC DNA]</scope>
    <source>
        <strain evidence="2 3">DSM 11169</strain>
    </source>
</reference>
<comment type="caution">
    <text evidence="2">The sequence shown here is derived from an EMBL/GenBank/DDBJ whole genome shotgun (WGS) entry which is preliminary data.</text>
</comment>
<proteinExistence type="predicted"/>
<keyword evidence="3" id="KW-1185">Reference proteome</keyword>
<sequence length="152" mass="17842">MQQFRRFGVPVERADIPRVEGASEVYSEYFPILKEDIRRGQAPVLVDILNCLHGCNVGPATTHHLTRYQIDRAMDKRKKAQIEKQGQQKKGLFSKGKEPFDEPTREEAERIWQSLHKPTEEERWINCQCCGYGVCEEMMRAIYAERNHQRLH</sequence>
<accession>A0A845LEP8</accession>
<feature type="compositionally biased region" description="Basic and acidic residues" evidence="1">
    <location>
        <begin position="95"/>
        <end position="105"/>
    </location>
</feature>
<name>A0A845LEP8_HELGE</name>
<feature type="region of interest" description="Disordered" evidence="1">
    <location>
        <begin position="81"/>
        <end position="105"/>
    </location>
</feature>
<dbReference type="AlphaFoldDB" id="A0A845LEP8"/>
<dbReference type="RefSeq" id="WP_161261949.1">
    <property type="nucleotide sequence ID" value="NZ_JAFBDC010000016.1"/>
</dbReference>
<gene>
    <name evidence="2" type="ORF">GTO89_10090</name>
</gene>
<dbReference type="Proteomes" id="UP000471031">
    <property type="component" value="Unassembled WGS sequence"/>
</dbReference>
<evidence type="ECO:0000313" key="3">
    <source>
        <dbReference type="Proteomes" id="UP000471031"/>
    </source>
</evidence>
<dbReference type="OrthoDB" id="9798098at2"/>
<protein>
    <submittedName>
        <fullName evidence="2">Uncharacterized protein</fullName>
    </submittedName>
</protein>
<organism evidence="2 3">
    <name type="scientific">Heliomicrobium gestii</name>
    <name type="common">Heliobacterium gestii</name>
    <dbReference type="NCBI Taxonomy" id="2699"/>
    <lineage>
        <taxon>Bacteria</taxon>
        <taxon>Bacillati</taxon>
        <taxon>Bacillota</taxon>
        <taxon>Clostridia</taxon>
        <taxon>Eubacteriales</taxon>
        <taxon>Heliobacteriaceae</taxon>
        <taxon>Heliomicrobium</taxon>
    </lineage>
</organism>
<evidence type="ECO:0000313" key="2">
    <source>
        <dbReference type="EMBL" id="MZP43390.1"/>
    </source>
</evidence>
<evidence type="ECO:0000256" key="1">
    <source>
        <dbReference type="SAM" id="MobiDB-lite"/>
    </source>
</evidence>
<dbReference type="EMBL" id="WXEX01000007">
    <property type="protein sequence ID" value="MZP43390.1"/>
    <property type="molecule type" value="Genomic_DNA"/>
</dbReference>